<dbReference type="EMBL" id="PJND01000008">
    <property type="protein sequence ID" value="PKW20956.1"/>
    <property type="molecule type" value="Genomic_DNA"/>
</dbReference>
<keyword evidence="3" id="KW-1185">Reference proteome</keyword>
<dbReference type="InterPro" id="IPR016024">
    <property type="entry name" value="ARM-type_fold"/>
</dbReference>
<evidence type="ECO:0000313" key="3">
    <source>
        <dbReference type="Proteomes" id="UP000233767"/>
    </source>
</evidence>
<comment type="caution">
    <text evidence="2">The sequence shown here is derived from an EMBL/GenBank/DDBJ whole genome shotgun (WGS) entry which is preliminary data.</text>
</comment>
<evidence type="ECO:0000313" key="4">
    <source>
        <dbReference type="Proteomes" id="UP000275027"/>
    </source>
</evidence>
<evidence type="ECO:0000313" key="2">
    <source>
        <dbReference type="EMBL" id="RLJ30405.1"/>
    </source>
</evidence>
<sequence length="172" mass="19457">MTIEELLKDKAIKSKEKTEIISKWIMEKSLPVDELIAFAESQKDSAMATCIEALEYATKEHPEIANENVLNFVTDTLTSKVPRIKWESAKVIGNIAHLFNTRLKTPIAHLLINTAHEGTVVRWSAAFALGEILKLRTEYNKDLLPAIEGIIKKEEKKSIQKIYNDALKALKK</sequence>
<accession>A0A497UPM6</accession>
<reference evidence="1 3" key="1">
    <citation type="submission" date="2017-12" db="EMBL/GenBank/DDBJ databases">
        <title>Genomic Encyclopedia of Type Strains, Phase III (KMG-III): the genomes of soil and plant-associated and newly described type strains.</title>
        <authorList>
            <person name="Whitman W."/>
        </authorList>
    </citation>
    <scope>NUCLEOTIDE SEQUENCE [LARGE SCALE GENOMIC DNA]</scope>
    <source>
        <strain evidence="1 3">IP-10</strain>
    </source>
</reference>
<protein>
    <recommendedName>
        <fullName evidence="5">HEAT repeat protein</fullName>
    </recommendedName>
</protein>
<dbReference type="RefSeq" id="WP_101472234.1">
    <property type="nucleotide sequence ID" value="NZ_PJND01000008.1"/>
</dbReference>
<evidence type="ECO:0000313" key="1">
    <source>
        <dbReference type="EMBL" id="PKW20956.1"/>
    </source>
</evidence>
<dbReference type="SUPFAM" id="SSF48371">
    <property type="entry name" value="ARM repeat"/>
    <property type="match status" value="1"/>
</dbReference>
<gene>
    <name evidence="1" type="ORF">B0G92_2236</name>
    <name evidence="2" type="ORF">CLV50_1814</name>
</gene>
<evidence type="ECO:0008006" key="5">
    <source>
        <dbReference type="Google" id="ProtNLM"/>
    </source>
</evidence>
<dbReference type="EMBL" id="RCCB01000011">
    <property type="protein sequence ID" value="RLJ30405.1"/>
    <property type="molecule type" value="Genomic_DNA"/>
</dbReference>
<dbReference type="AlphaFoldDB" id="A0A497UPM6"/>
<dbReference type="InterPro" id="IPR011989">
    <property type="entry name" value="ARM-like"/>
</dbReference>
<dbReference type="Proteomes" id="UP000275027">
    <property type="component" value="Unassembled WGS sequence"/>
</dbReference>
<proteinExistence type="predicted"/>
<dbReference type="Proteomes" id="UP000233767">
    <property type="component" value="Unassembled WGS sequence"/>
</dbReference>
<reference evidence="2 4" key="2">
    <citation type="submission" date="2018-10" db="EMBL/GenBank/DDBJ databases">
        <title>Genomic Encyclopedia of Archaeal and Bacterial Type Strains, Phase II (KMG-II): from individual species to whole genera.</title>
        <authorList>
            <person name="Goeker M."/>
        </authorList>
    </citation>
    <scope>NUCLEOTIDE SEQUENCE [LARGE SCALE GENOMIC DNA]</scope>
    <source>
        <strain evidence="2 4">DSM 21886</strain>
    </source>
</reference>
<dbReference type="Gene3D" id="1.25.10.10">
    <property type="entry name" value="Leucine-rich Repeat Variant"/>
    <property type="match status" value="1"/>
</dbReference>
<organism evidence="2 4">
    <name type="scientific">Flavobacterium lindanitolerans</name>
    <dbReference type="NCBI Taxonomy" id="428988"/>
    <lineage>
        <taxon>Bacteria</taxon>
        <taxon>Pseudomonadati</taxon>
        <taxon>Bacteroidota</taxon>
        <taxon>Flavobacteriia</taxon>
        <taxon>Flavobacteriales</taxon>
        <taxon>Flavobacteriaceae</taxon>
        <taxon>Flavobacterium</taxon>
    </lineage>
</organism>
<name>A0A497UPM6_9FLAO</name>